<evidence type="ECO:0000256" key="4">
    <source>
        <dbReference type="ARBA" id="ARBA00022840"/>
    </source>
</evidence>
<dbReference type="InterPro" id="IPR050763">
    <property type="entry name" value="ABC_transporter_ATP-binding"/>
</dbReference>
<dbReference type="CDD" id="cd03230">
    <property type="entry name" value="ABC_DR_subfamily_A"/>
    <property type="match status" value="1"/>
</dbReference>
<dbReference type="SUPFAM" id="SSF52540">
    <property type="entry name" value="P-loop containing nucleoside triphosphate hydrolases"/>
    <property type="match status" value="1"/>
</dbReference>
<evidence type="ECO:0000313" key="6">
    <source>
        <dbReference type="EMBL" id="HII73352.1"/>
    </source>
</evidence>
<dbReference type="Proteomes" id="UP000646844">
    <property type="component" value="Unassembled WGS sequence"/>
</dbReference>
<dbReference type="InterPro" id="IPR003593">
    <property type="entry name" value="AAA+_ATPase"/>
</dbReference>
<evidence type="ECO:0000256" key="2">
    <source>
        <dbReference type="ARBA" id="ARBA00022448"/>
    </source>
</evidence>
<protein>
    <submittedName>
        <fullName evidence="6">ABC transporter ATP-binding protein</fullName>
    </submittedName>
</protein>
<sequence length="299" mass="33180">MVIQIENVSKNFGKRKVLDNVSFSVNNGEIVGFVGLNGAGKTTTIRIAVGTISPNSGDVYIDGYSITREKKIASRNIGWVPEFPIFEQDVKALDYFVYIAGYYGISAKEATELGKKLFEEVGLSGREKDKLANYSQGMKKRFALAVSLISNPKNFLFDEVLNGLDPQGIQFFRDMALKMKREGKAILFSSHILAEVEAIADKVVFIHKGKIVKVSTIDEIRRSLTSKSLRVVLSNITKEAIEEASKFGEVEVNGNVIIIKDCKADLTHVSNVMSKYQVLEIGWTTGNLEEYFFKVISGV</sequence>
<accession>A0A832TC39</accession>
<dbReference type="PROSITE" id="PS00211">
    <property type="entry name" value="ABC_TRANSPORTER_1"/>
    <property type="match status" value="1"/>
</dbReference>
<dbReference type="PROSITE" id="PS50893">
    <property type="entry name" value="ABC_TRANSPORTER_2"/>
    <property type="match status" value="1"/>
</dbReference>
<dbReference type="GO" id="GO:0016887">
    <property type="term" value="F:ATP hydrolysis activity"/>
    <property type="evidence" value="ECO:0007669"/>
    <property type="project" value="InterPro"/>
</dbReference>
<keyword evidence="4 6" id="KW-0067">ATP-binding</keyword>
<feature type="domain" description="ABC transporter" evidence="5">
    <location>
        <begin position="3"/>
        <end position="233"/>
    </location>
</feature>
<dbReference type="Pfam" id="PF00005">
    <property type="entry name" value="ABC_tran"/>
    <property type="match status" value="1"/>
</dbReference>
<keyword evidence="2" id="KW-0813">Transport</keyword>
<dbReference type="SMART" id="SM00382">
    <property type="entry name" value="AAA"/>
    <property type="match status" value="1"/>
</dbReference>
<evidence type="ECO:0000259" key="5">
    <source>
        <dbReference type="PROSITE" id="PS50893"/>
    </source>
</evidence>
<comment type="caution">
    <text evidence="6">The sequence shown here is derived from an EMBL/GenBank/DDBJ whole genome shotgun (WGS) entry which is preliminary data.</text>
</comment>
<proteinExistence type="inferred from homology"/>
<dbReference type="Gene3D" id="3.40.50.300">
    <property type="entry name" value="P-loop containing nucleotide triphosphate hydrolases"/>
    <property type="match status" value="1"/>
</dbReference>
<name>A0A832TC39_9CREN</name>
<comment type="similarity">
    <text evidence="1">Belongs to the ABC transporter superfamily.</text>
</comment>
<dbReference type="GO" id="GO:0005524">
    <property type="term" value="F:ATP binding"/>
    <property type="evidence" value="ECO:0007669"/>
    <property type="project" value="UniProtKB-KW"/>
</dbReference>
<evidence type="ECO:0000313" key="7">
    <source>
        <dbReference type="Proteomes" id="UP000646844"/>
    </source>
</evidence>
<gene>
    <name evidence="6" type="ORF">HA332_02910</name>
</gene>
<evidence type="ECO:0000256" key="1">
    <source>
        <dbReference type="ARBA" id="ARBA00005417"/>
    </source>
</evidence>
<dbReference type="PANTHER" id="PTHR42711:SF5">
    <property type="entry name" value="ABC TRANSPORTER ATP-BINDING PROTEIN NATA"/>
    <property type="match status" value="1"/>
</dbReference>
<dbReference type="InterPro" id="IPR003439">
    <property type="entry name" value="ABC_transporter-like_ATP-bd"/>
</dbReference>
<dbReference type="InterPro" id="IPR017871">
    <property type="entry name" value="ABC_transporter-like_CS"/>
</dbReference>
<dbReference type="EMBL" id="DUJO01000013">
    <property type="protein sequence ID" value="HII73352.1"/>
    <property type="molecule type" value="Genomic_DNA"/>
</dbReference>
<dbReference type="PANTHER" id="PTHR42711">
    <property type="entry name" value="ABC TRANSPORTER ATP-BINDING PROTEIN"/>
    <property type="match status" value="1"/>
</dbReference>
<dbReference type="AlphaFoldDB" id="A0A832TC39"/>
<keyword evidence="3" id="KW-0547">Nucleotide-binding</keyword>
<reference evidence="6" key="1">
    <citation type="journal article" date="2020" name="bioRxiv">
        <title>A rank-normalized archaeal taxonomy based on genome phylogeny resolves widespread incomplete and uneven classifications.</title>
        <authorList>
            <person name="Rinke C."/>
            <person name="Chuvochina M."/>
            <person name="Mussig A.J."/>
            <person name="Chaumeil P.-A."/>
            <person name="Waite D.W."/>
            <person name="Whitman W.B."/>
            <person name="Parks D.H."/>
            <person name="Hugenholtz P."/>
        </authorList>
    </citation>
    <scope>NUCLEOTIDE SEQUENCE</scope>
    <source>
        <strain evidence="6">UBA8838</strain>
    </source>
</reference>
<dbReference type="InterPro" id="IPR027417">
    <property type="entry name" value="P-loop_NTPase"/>
</dbReference>
<evidence type="ECO:0000256" key="3">
    <source>
        <dbReference type="ARBA" id="ARBA00022741"/>
    </source>
</evidence>
<organism evidence="6 7">
    <name type="scientific">Sulfurisphaera tokodaii</name>
    <dbReference type="NCBI Taxonomy" id="111955"/>
    <lineage>
        <taxon>Archaea</taxon>
        <taxon>Thermoproteota</taxon>
        <taxon>Thermoprotei</taxon>
        <taxon>Sulfolobales</taxon>
        <taxon>Sulfolobaceae</taxon>
        <taxon>Sulfurisphaera</taxon>
    </lineage>
</organism>